<dbReference type="AlphaFoldDB" id="A0A0K1JLL4"/>
<proteinExistence type="predicted"/>
<protein>
    <submittedName>
        <fullName evidence="1">Uncharacterized protein</fullName>
    </submittedName>
</protein>
<dbReference type="RefSeq" id="WP_052594408.1">
    <property type="nucleotide sequence ID" value="NZ_CP011112.1"/>
</dbReference>
<keyword evidence="2" id="KW-1185">Reference proteome</keyword>
<dbReference type="EMBL" id="CP011112">
    <property type="protein sequence ID" value="AKU17607.1"/>
    <property type="molecule type" value="Genomic_DNA"/>
</dbReference>
<dbReference type="Proteomes" id="UP000066480">
    <property type="component" value="Chromosome"/>
</dbReference>
<evidence type="ECO:0000313" key="2">
    <source>
        <dbReference type="Proteomes" id="UP000066480"/>
    </source>
</evidence>
<dbReference type="OrthoDB" id="9916231at2"/>
<gene>
    <name evidence="1" type="ORF">VV02_20100</name>
</gene>
<evidence type="ECO:0000313" key="1">
    <source>
        <dbReference type="EMBL" id="AKU17607.1"/>
    </source>
</evidence>
<reference evidence="1 2" key="1">
    <citation type="submission" date="2015-03" db="EMBL/GenBank/DDBJ databases">
        <title>Luteipulveratus halotolerans sp. nov., a novel actinobacterium (Dermacoccaceae) from Sarawak, Malaysia.</title>
        <authorList>
            <person name="Juboi H."/>
            <person name="Basik A."/>
            <person name="Shamsul S.S."/>
            <person name="Arnold P."/>
            <person name="Schmitt E.K."/>
            <person name="Sanglier J.-J."/>
            <person name="Yeo T."/>
        </authorList>
    </citation>
    <scope>NUCLEOTIDE SEQUENCE [LARGE SCALE GENOMIC DNA]</scope>
    <source>
        <strain evidence="1 2">MN07-A0370</strain>
    </source>
</reference>
<sequence length="99" mass="10141">MENNTMTDMTCDCTGMPFTAALTLPILGDLSVMAQGTGVSAVGAAVTRERVAASRQHSIEGTRPGGAGVPVIATDSSDYPSIKSFADGVVRSASWSHPV</sequence>
<dbReference type="KEGG" id="lmoi:VV02_20100"/>
<dbReference type="STRING" id="571913.VV02_20100"/>
<accession>A0A0K1JLL4</accession>
<organism evidence="1 2">
    <name type="scientific">Luteipulveratus mongoliensis</name>
    <dbReference type="NCBI Taxonomy" id="571913"/>
    <lineage>
        <taxon>Bacteria</taxon>
        <taxon>Bacillati</taxon>
        <taxon>Actinomycetota</taxon>
        <taxon>Actinomycetes</taxon>
        <taxon>Micrococcales</taxon>
        <taxon>Dermacoccaceae</taxon>
        <taxon>Luteipulveratus</taxon>
    </lineage>
</organism>
<name>A0A0K1JLL4_9MICO</name>